<evidence type="ECO:0000313" key="2">
    <source>
        <dbReference type="Proteomes" id="UP001164743"/>
    </source>
</evidence>
<dbReference type="RefSeq" id="XP_053019604.1">
    <property type="nucleotide sequence ID" value="XM_053168391.1"/>
</dbReference>
<organism evidence="1 2">
    <name type="scientific">Puccinia triticina</name>
    <dbReference type="NCBI Taxonomy" id="208348"/>
    <lineage>
        <taxon>Eukaryota</taxon>
        <taxon>Fungi</taxon>
        <taxon>Dikarya</taxon>
        <taxon>Basidiomycota</taxon>
        <taxon>Pucciniomycotina</taxon>
        <taxon>Pucciniomycetes</taxon>
        <taxon>Pucciniales</taxon>
        <taxon>Pucciniaceae</taxon>
        <taxon>Puccinia</taxon>
    </lineage>
</organism>
<dbReference type="EMBL" id="CP110424">
    <property type="protein sequence ID" value="WAQ84049.1"/>
    <property type="molecule type" value="Genomic_DNA"/>
</dbReference>
<sequence length="189" mass="22716">MATKLDNFSLDARDWYQHWFDETGIDFEENLLELRDFNRAHLIFPLFLFHVEMICSIVPRKEAITMRTELEDAQASFNILTVESKSESLDANPQLISEIANHLKRQMRGYGKSAIQPILWSYLKFWMATRRKEVFLDAKSEKSANTFKKVKELFNNIYYYSYSSQHQMYKRRLYFARRQMYNSFRTLTT</sequence>
<dbReference type="GeneID" id="77809286"/>
<evidence type="ECO:0000313" key="1">
    <source>
        <dbReference type="EMBL" id="WAQ84049.1"/>
    </source>
</evidence>
<keyword evidence="2" id="KW-1185">Reference proteome</keyword>
<protein>
    <submittedName>
        <fullName evidence="1">Uncharacterized protein</fullName>
    </submittedName>
</protein>
<accession>A0ABY7CG21</accession>
<proteinExistence type="predicted"/>
<name>A0ABY7CG21_9BASI</name>
<reference evidence="1" key="1">
    <citation type="submission" date="2022-10" db="EMBL/GenBank/DDBJ databases">
        <title>Puccinia triticina Genome sequencing and assembly.</title>
        <authorList>
            <person name="Li C."/>
        </authorList>
    </citation>
    <scope>NUCLEOTIDE SEQUENCE</scope>
    <source>
        <strain evidence="1">Pt15</strain>
    </source>
</reference>
<gene>
    <name evidence="1" type="ORF">PtA15_4A500</name>
</gene>
<dbReference type="Proteomes" id="UP001164743">
    <property type="component" value="Chromosome 4A"/>
</dbReference>